<sequence length="135" mass="15154">MLGFLPQISVLFVADIRSVVSARLSLITVAVVAAQIIQSITSLRSKVKRILQCLLEGLLPPVRVTERRKVGRCRLQYLATRHDTTHSRQSLIWNYGHPHPIAFLIIRCSFIISVTASRSRCCGCCGGQKTNTYFR</sequence>
<reference evidence="1" key="1">
    <citation type="submission" date="2018-01" db="EMBL/GenBank/DDBJ databases">
        <title>An insight into the sialome of Amazonian anophelines.</title>
        <authorList>
            <person name="Ribeiro J.M."/>
            <person name="Scarpassa V."/>
            <person name="Calvo E."/>
        </authorList>
    </citation>
    <scope>NUCLEOTIDE SEQUENCE</scope>
</reference>
<evidence type="ECO:0000313" key="1">
    <source>
        <dbReference type="EMBL" id="MBW71553.1"/>
    </source>
</evidence>
<dbReference type="AlphaFoldDB" id="A0A2M4D1V4"/>
<protein>
    <submittedName>
        <fullName evidence="1">Putative secreted protein</fullName>
    </submittedName>
</protein>
<dbReference type="EMBL" id="GGFL01007375">
    <property type="protein sequence ID" value="MBW71553.1"/>
    <property type="molecule type" value="Transcribed_RNA"/>
</dbReference>
<proteinExistence type="predicted"/>
<accession>A0A2M4D1V4</accession>
<name>A0A2M4D1V4_ANODA</name>
<organism evidence="1">
    <name type="scientific">Anopheles darlingi</name>
    <name type="common">Mosquito</name>
    <dbReference type="NCBI Taxonomy" id="43151"/>
    <lineage>
        <taxon>Eukaryota</taxon>
        <taxon>Metazoa</taxon>
        <taxon>Ecdysozoa</taxon>
        <taxon>Arthropoda</taxon>
        <taxon>Hexapoda</taxon>
        <taxon>Insecta</taxon>
        <taxon>Pterygota</taxon>
        <taxon>Neoptera</taxon>
        <taxon>Endopterygota</taxon>
        <taxon>Diptera</taxon>
        <taxon>Nematocera</taxon>
        <taxon>Culicoidea</taxon>
        <taxon>Culicidae</taxon>
        <taxon>Anophelinae</taxon>
        <taxon>Anopheles</taxon>
    </lineage>
</organism>